<dbReference type="Pfam" id="PF07691">
    <property type="entry name" value="PA14"/>
    <property type="match status" value="1"/>
</dbReference>
<keyword evidence="4" id="KW-1015">Disulfide bond</keyword>
<sequence>MATVPPVGTRLASLVLASLLFSIVASSCGGDGGAGKPDAGLPDGGDGGPVLCDGGTCPVDTCGDRTLQTGEACDDGNKVAGDGCTATCAIEDGWVCDVAGQPCIRKFGCGNGRVEAPEACDDRNVSSNDGCSATCTVEAGWNCPAAGGRCHAARCNDGIKVGDEECEDGNVANNDGCNSECRLEEGWKCPTVGAVCTRTNCGDTIVEGTEECDDGNKDMGDGCSPLCKREPRCTGGTCQAVCGDGIMLPNDTSEECDDGNARSNDGCSATCKLEEGFVCKFIEETPPDVISIPVVYRDFRGWDLPASGSVPKGHIDFENANGSEKGIVKTELVRSYNGKDYPGGKPGLAKLTGSTTTHGEAPFMQWYIDAAGINQTVVGTLDLAKQPDESYVFDDPDFFPVDGKGWIAAGFEQPRNGGHNFSFTSEARYWFEYKGTEVLTFRGDDDVWVFINGKLALDLGGVHGAQEDSVNVSSQASALGLSVGGIYEVVVYQAERHTTASSYKLTLNDFVTKRTDCRATCGNNVLDEGEECDDGINAGGYGQCARGCVFGPRCGDNKVQQDAPANEECDDGNTRSNDGCSATCKVEIG</sequence>
<dbReference type="InterPro" id="IPR011658">
    <property type="entry name" value="PA14_dom"/>
</dbReference>
<dbReference type="PROSITE" id="PS51820">
    <property type="entry name" value="PA14"/>
    <property type="match status" value="1"/>
</dbReference>
<feature type="signal peptide" evidence="6">
    <location>
        <begin position="1"/>
        <end position="27"/>
    </location>
</feature>
<dbReference type="Proteomes" id="UP000315369">
    <property type="component" value="Unassembled WGS sequence"/>
</dbReference>
<comment type="caution">
    <text evidence="8">The sequence shown here is derived from an EMBL/GenBank/DDBJ whole genome shotgun (WGS) entry which is preliminary data.</text>
</comment>
<evidence type="ECO:0000256" key="4">
    <source>
        <dbReference type="ARBA" id="ARBA00023157"/>
    </source>
</evidence>
<evidence type="ECO:0000256" key="1">
    <source>
        <dbReference type="ARBA" id="ARBA00008709"/>
    </source>
</evidence>
<feature type="domain" description="PA14" evidence="7">
    <location>
        <begin position="357"/>
        <end position="520"/>
    </location>
</feature>
<dbReference type="OrthoDB" id="9757642at2"/>
<accession>A0A540WRC2</accession>
<keyword evidence="2 6" id="KW-0732">Signal</keyword>
<dbReference type="GO" id="GO:0005576">
    <property type="term" value="C:extracellular region"/>
    <property type="evidence" value="ECO:0007669"/>
    <property type="project" value="TreeGrafter"/>
</dbReference>
<evidence type="ECO:0000313" key="9">
    <source>
        <dbReference type="Proteomes" id="UP000315369"/>
    </source>
</evidence>
<dbReference type="Pfam" id="PF13948">
    <property type="entry name" value="DUF4215"/>
    <property type="match status" value="4"/>
</dbReference>
<dbReference type="InterPro" id="IPR051154">
    <property type="entry name" value="Prespore-cell_inducing_factor"/>
</dbReference>
<dbReference type="NCBIfam" id="TIGR02232">
    <property type="entry name" value="myxo_disulf_rpt"/>
    <property type="match status" value="6"/>
</dbReference>
<dbReference type="AlphaFoldDB" id="A0A540WRC2"/>
<feature type="chain" id="PRO_5021955154" evidence="6">
    <location>
        <begin position="28"/>
        <end position="589"/>
    </location>
</feature>
<dbReference type="NCBIfam" id="TIGR02148">
    <property type="entry name" value="Fibro_Slime"/>
    <property type="match status" value="1"/>
</dbReference>
<protein>
    <submittedName>
        <fullName evidence="8">DUF4215 domain-containing protein</fullName>
    </submittedName>
</protein>
<evidence type="ECO:0000259" key="7">
    <source>
        <dbReference type="PROSITE" id="PS51820"/>
    </source>
</evidence>
<reference evidence="8 9" key="1">
    <citation type="submission" date="2019-06" db="EMBL/GenBank/DDBJ databases">
        <authorList>
            <person name="Livingstone P."/>
            <person name="Whitworth D."/>
        </authorList>
    </citation>
    <scope>NUCLEOTIDE SEQUENCE [LARGE SCALE GENOMIC DNA]</scope>
    <source>
        <strain evidence="8 9">AM401</strain>
    </source>
</reference>
<dbReference type="InterPro" id="IPR037524">
    <property type="entry name" value="PA14/GLEYA"/>
</dbReference>
<dbReference type="EMBL" id="VIFM01000183">
    <property type="protein sequence ID" value="TQF11533.1"/>
    <property type="molecule type" value="Genomic_DNA"/>
</dbReference>
<evidence type="ECO:0000256" key="2">
    <source>
        <dbReference type="ARBA" id="ARBA00022729"/>
    </source>
</evidence>
<evidence type="ECO:0000313" key="8">
    <source>
        <dbReference type="EMBL" id="TQF11533.1"/>
    </source>
</evidence>
<dbReference type="RefSeq" id="WP_141646716.1">
    <property type="nucleotide sequence ID" value="NZ_VIFM01000183.1"/>
</dbReference>
<comment type="similarity">
    <text evidence="1">Belongs to the prespore-cell-inducing factor family.</text>
</comment>
<gene>
    <name evidence="8" type="ORF">FJV41_33770</name>
</gene>
<evidence type="ECO:0000256" key="3">
    <source>
        <dbReference type="ARBA" id="ARBA00022737"/>
    </source>
</evidence>
<keyword evidence="5" id="KW-0325">Glycoprotein</keyword>
<dbReference type="PANTHER" id="PTHR31137">
    <property type="entry name" value="PROTEIN PSIB-RELATED-RELATED"/>
    <property type="match status" value="1"/>
</dbReference>
<evidence type="ECO:0000256" key="6">
    <source>
        <dbReference type="SAM" id="SignalP"/>
    </source>
</evidence>
<dbReference type="InterPro" id="IPR011936">
    <property type="entry name" value="Myxo_disulph_rpt"/>
</dbReference>
<keyword evidence="9" id="KW-1185">Reference proteome</keyword>
<keyword evidence="3" id="KW-0677">Repeat</keyword>
<proteinExistence type="inferred from homology"/>
<dbReference type="PANTHER" id="PTHR31137:SF5">
    <property type="entry name" value="PROTEIN PSIQ-RELATED"/>
    <property type="match status" value="1"/>
</dbReference>
<name>A0A540WRC2_9BACT</name>
<organism evidence="8 9">
    <name type="scientific">Myxococcus llanfairpwllgwyngyllgogerychwyrndrobwllllantysiliogogogochensis</name>
    <dbReference type="NCBI Taxonomy" id="2590453"/>
    <lineage>
        <taxon>Bacteria</taxon>
        <taxon>Pseudomonadati</taxon>
        <taxon>Myxococcota</taxon>
        <taxon>Myxococcia</taxon>
        <taxon>Myxococcales</taxon>
        <taxon>Cystobacterineae</taxon>
        <taxon>Myxococcaceae</taxon>
        <taxon>Myxococcus</taxon>
    </lineage>
</organism>
<evidence type="ECO:0000256" key="5">
    <source>
        <dbReference type="ARBA" id="ARBA00023180"/>
    </source>
</evidence>
<dbReference type="InterPro" id="IPR011874">
    <property type="entry name" value="Fibro_Slime"/>
</dbReference>